<keyword evidence="5" id="KW-0479">Metal-binding</keyword>
<dbReference type="CDD" id="cd16841">
    <property type="entry name" value="RraA_family"/>
    <property type="match status" value="1"/>
</dbReference>
<evidence type="ECO:0000256" key="2">
    <source>
        <dbReference type="ARBA" id="ARBA00016549"/>
    </source>
</evidence>
<geneLocation type="plasmid" evidence="6">
    <name>unnamed2</name>
</geneLocation>
<dbReference type="GO" id="GO:0047443">
    <property type="term" value="F:4-hydroxy-4-methyl-2-oxoglutarate aldolase activity"/>
    <property type="evidence" value="ECO:0007669"/>
    <property type="project" value="TreeGrafter"/>
</dbReference>
<dbReference type="Gene3D" id="3.50.30.40">
    <property type="entry name" value="Ribonuclease E inhibitor RraA/RraA-like"/>
    <property type="match status" value="1"/>
</dbReference>
<dbReference type="InterPro" id="IPR036704">
    <property type="entry name" value="RraA/RraA-like_sf"/>
</dbReference>
<keyword evidence="5" id="KW-0460">Magnesium</keyword>
<comment type="cofactor">
    <cofactor evidence="5">
        <name>Mg(2+)</name>
        <dbReference type="ChEBI" id="CHEBI:18420"/>
    </cofactor>
</comment>
<evidence type="ECO:0000313" key="6">
    <source>
        <dbReference type="EMBL" id="ANY84069.1"/>
    </source>
</evidence>
<dbReference type="EMBL" id="CP016619">
    <property type="protein sequence ID" value="ANY84069.1"/>
    <property type="molecule type" value="Genomic_DNA"/>
</dbReference>
<dbReference type="GO" id="GO:0008948">
    <property type="term" value="F:oxaloacetate decarboxylase activity"/>
    <property type="evidence" value="ECO:0007669"/>
    <property type="project" value="TreeGrafter"/>
</dbReference>
<dbReference type="AlphaFoldDB" id="A0A1B2EVT2"/>
<dbReference type="GO" id="GO:0008168">
    <property type="term" value="F:methyltransferase activity"/>
    <property type="evidence" value="ECO:0007669"/>
    <property type="project" value="UniProtKB-KW"/>
</dbReference>
<evidence type="ECO:0000256" key="5">
    <source>
        <dbReference type="PIRSR" id="PIRSR605493-1"/>
    </source>
</evidence>
<dbReference type="SUPFAM" id="SSF89562">
    <property type="entry name" value="RraA-like"/>
    <property type="match status" value="1"/>
</dbReference>
<keyword evidence="6" id="KW-0808">Transferase</keyword>
<protein>
    <recommendedName>
        <fullName evidence="2">Putative 4-hydroxy-4-methyl-2-oxoglutarate aldolase</fullName>
    </recommendedName>
    <alternativeName>
        <fullName evidence="3">Regulator of ribonuclease activity homolog</fullName>
    </alternativeName>
    <alternativeName>
        <fullName evidence="4">RraA-like protein</fullName>
    </alternativeName>
</protein>
<feature type="binding site" evidence="5">
    <location>
        <position position="157"/>
    </location>
    <ligand>
        <name>Mg(2+)</name>
        <dbReference type="ChEBI" id="CHEBI:18420"/>
    </ligand>
</feature>
<dbReference type="InterPro" id="IPR005493">
    <property type="entry name" value="RraA/RraA-like"/>
</dbReference>
<dbReference type="KEGG" id="moc:BB934_38075"/>
<feature type="binding site" evidence="5">
    <location>
        <position position="156"/>
    </location>
    <ligand>
        <name>substrate</name>
    </ligand>
</feature>
<evidence type="ECO:0000256" key="3">
    <source>
        <dbReference type="ARBA" id="ARBA00029596"/>
    </source>
</evidence>
<sequence length="256" mass="28300">MSVPASRSSVDTGALQREAGMMKLERLIAERETIVIAEFPVPTKDLLQRYEKLYTGAISDVLREFCLMDQALPGYLQPLRPERTVAGIAFTVKSAPNTKVTGELTFRTQMLDEIGEDTFVVWDTSGDMDSTAWGGVMTATAVGKGIRGAAIDGGIRDTNQILEKDFPIFYKYRSPNGSLGRCLITHYQLPVKFGTVMVRPGDVVIGDIDGVIVVPRRVAMDVLLRAEEITRNEKQIFQWVADGDSVQEITKKGGYF</sequence>
<dbReference type="OrthoDB" id="8717144at2"/>
<evidence type="ECO:0000256" key="1">
    <source>
        <dbReference type="ARBA" id="ARBA00001968"/>
    </source>
</evidence>
<accession>A0A1B2EVT2</accession>
<dbReference type="PANTHER" id="PTHR33254">
    <property type="entry name" value="4-HYDROXY-4-METHYL-2-OXOGLUTARATE ALDOLASE 3-RELATED"/>
    <property type="match status" value="1"/>
</dbReference>
<organism evidence="6">
    <name type="scientific">Microvirga ossetica</name>
    <dbReference type="NCBI Taxonomy" id="1882682"/>
    <lineage>
        <taxon>Bacteria</taxon>
        <taxon>Pseudomonadati</taxon>
        <taxon>Pseudomonadota</taxon>
        <taxon>Alphaproteobacteria</taxon>
        <taxon>Hyphomicrobiales</taxon>
        <taxon>Methylobacteriaceae</taxon>
        <taxon>Microvirga</taxon>
    </lineage>
</organism>
<comment type="cofactor">
    <cofactor evidence="1">
        <name>a divalent metal cation</name>
        <dbReference type="ChEBI" id="CHEBI:60240"/>
    </cofactor>
</comment>
<keyword evidence="6" id="KW-0614">Plasmid</keyword>
<gene>
    <name evidence="6" type="ORF">BB934_38075</name>
</gene>
<reference evidence="6" key="1">
    <citation type="submission" date="2016-07" db="EMBL/GenBank/DDBJ databases">
        <title>Microvirga ossetica sp. nov. a new species of rhizobia isolated from root nodules of the legume species Vicia alpestris Steven originated from North Ossetia region in the Caucasus.</title>
        <authorList>
            <person name="Safronova V.I."/>
            <person name="Kuznetsova I.G."/>
            <person name="Sazanova A.L."/>
            <person name="Belimov A."/>
            <person name="Andronov E."/>
            <person name="Osledkin Y.S."/>
            <person name="Onishchuk O.P."/>
            <person name="Kurchak O.N."/>
            <person name="Shaposhnikov A.I."/>
            <person name="Willems A."/>
            <person name="Tikhonovich I.A."/>
        </authorList>
    </citation>
    <scope>NUCLEOTIDE SEQUENCE [LARGE SCALE GENOMIC DNA]</scope>
    <source>
        <strain evidence="6">V5/3M</strain>
        <plasmid evidence="6">unnamed2</plasmid>
    </source>
</reference>
<proteinExistence type="predicted"/>
<dbReference type="GO" id="GO:0032259">
    <property type="term" value="P:methylation"/>
    <property type="evidence" value="ECO:0007669"/>
    <property type="project" value="UniProtKB-KW"/>
</dbReference>
<evidence type="ECO:0000256" key="4">
    <source>
        <dbReference type="ARBA" id="ARBA00030169"/>
    </source>
</evidence>
<feature type="binding site" evidence="5">
    <location>
        <begin position="134"/>
        <end position="137"/>
    </location>
    <ligand>
        <name>substrate</name>
    </ligand>
</feature>
<keyword evidence="6" id="KW-0489">Methyltransferase</keyword>
<name>A0A1B2EVT2_9HYPH</name>
<dbReference type="Pfam" id="PF03737">
    <property type="entry name" value="RraA-like"/>
    <property type="match status" value="1"/>
</dbReference>
<dbReference type="PANTHER" id="PTHR33254:SF4">
    <property type="entry name" value="4-HYDROXY-4-METHYL-2-OXOGLUTARATE ALDOLASE 3-RELATED"/>
    <property type="match status" value="1"/>
</dbReference>
<dbReference type="GO" id="GO:0046872">
    <property type="term" value="F:metal ion binding"/>
    <property type="evidence" value="ECO:0007669"/>
    <property type="project" value="UniProtKB-KW"/>
</dbReference>